<feature type="compositionally biased region" description="Polar residues" evidence="1">
    <location>
        <begin position="1"/>
        <end position="22"/>
    </location>
</feature>
<sequence length="366" mass="41667">MCCSICNSDPTGPMSSGLQGSDSMAPEPKDPWPRGKTPRPTQPRKLHRFQFCPKLGPLNQYSTQNNHRGATTLNHTSNHTSTQPIHNRTHFLPGQSTYVQKLQVQKQPTSDPTQEVLIKGQDTTPITLTGDIHRQYIKRSISNPFSARSLIDCFYVSATKADKFTLNSVINTQLSEFDRLSLLFRDQNQQPLKARNSRLSSPFHDLSQHPFKVLFSRSVSHTFLNIPLVEGYEFNPSSCQILIGGLFCFRDRLRAFQGKSLPVPLTYYWINHRTSIVSFARSPLISSSSRFHHHSRYHDPPFNLCISNHLYIGFHDPRARDLSAQVFSIPTSALLVPQSNRLNFGFRDQVRRLLQTAPLIWQSTLV</sequence>
<accession>A0A5B0M283</accession>
<proteinExistence type="predicted"/>
<protein>
    <submittedName>
        <fullName evidence="2">Uncharacterized protein</fullName>
    </submittedName>
</protein>
<dbReference type="AlphaFoldDB" id="A0A5B0M283"/>
<comment type="caution">
    <text evidence="2">The sequence shown here is derived from an EMBL/GenBank/DDBJ whole genome shotgun (WGS) entry which is preliminary data.</text>
</comment>
<feature type="region of interest" description="Disordered" evidence="1">
    <location>
        <begin position="1"/>
        <end position="44"/>
    </location>
</feature>
<dbReference type="Proteomes" id="UP000325313">
    <property type="component" value="Unassembled WGS sequence"/>
</dbReference>
<evidence type="ECO:0000256" key="1">
    <source>
        <dbReference type="SAM" id="MobiDB-lite"/>
    </source>
</evidence>
<dbReference type="EMBL" id="VDEP01000502">
    <property type="protein sequence ID" value="KAA1069884.1"/>
    <property type="molecule type" value="Genomic_DNA"/>
</dbReference>
<name>A0A5B0M283_PUCGR</name>
<reference evidence="2 3" key="1">
    <citation type="submission" date="2019-05" db="EMBL/GenBank/DDBJ databases">
        <title>Emergence of the Ug99 lineage of the wheat stem rust pathogen through somatic hybridization.</title>
        <authorList>
            <person name="Li F."/>
            <person name="Upadhyaya N.M."/>
            <person name="Sperschneider J."/>
            <person name="Matny O."/>
            <person name="Nguyen-Phuc H."/>
            <person name="Mago R."/>
            <person name="Raley C."/>
            <person name="Miller M.E."/>
            <person name="Silverstein K.A.T."/>
            <person name="Henningsen E."/>
            <person name="Hirsch C.D."/>
            <person name="Visser B."/>
            <person name="Pretorius Z.A."/>
            <person name="Steffenson B.J."/>
            <person name="Schwessinger B."/>
            <person name="Dodds P.N."/>
            <person name="Figueroa M."/>
        </authorList>
    </citation>
    <scope>NUCLEOTIDE SEQUENCE [LARGE SCALE GENOMIC DNA]</scope>
    <source>
        <strain evidence="2 3">Ug99</strain>
    </source>
</reference>
<evidence type="ECO:0000313" key="2">
    <source>
        <dbReference type="EMBL" id="KAA1069884.1"/>
    </source>
</evidence>
<evidence type="ECO:0000313" key="3">
    <source>
        <dbReference type="Proteomes" id="UP000325313"/>
    </source>
</evidence>
<gene>
    <name evidence="2" type="ORF">PGTUg99_000395</name>
</gene>
<organism evidence="2 3">
    <name type="scientific">Puccinia graminis f. sp. tritici</name>
    <dbReference type="NCBI Taxonomy" id="56615"/>
    <lineage>
        <taxon>Eukaryota</taxon>
        <taxon>Fungi</taxon>
        <taxon>Dikarya</taxon>
        <taxon>Basidiomycota</taxon>
        <taxon>Pucciniomycotina</taxon>
        <taxon>Pucciniomycetes</taxon>
        <taxon>Pucciniales</taxon>
        <taxon>Pucciniaceae</taxon>
        <taxon>Puccinia</taxon>
    </lineage>
</organism>